<sequence>MMPTGWCPGTRTVTGMLSTYPGTSCVRIFFGPGDGLPPGAWTDPRQRLAQAPADADVIVSHKDPEVDAAAFVAAWQATGRTGRLILVPHHEPEQQTGGDPAPAAFRASWTRTRIQVGDHPARHDGRLRLAVCWTLQWVRRVDAAGRRVNDWRTWWPEHEADAVDLVLADWYPYDPTARNPFRPAGYEEPASALAIMVELARATGKPWGIAEINHPRITTSGGFPADLDPDGSRCAAWYRRMHAWAKANGCQVWSHYHRDEGDLTERKTEQQALRELIAAEAAATRRLAPALETLRAELSRRWPGAGRTVVDATHHADHRPNARDIVDALDVDVTGVDTAALLAAFQRHPSAAHWIHGGATARADDGWTRRPYAGADPGRDRLHLGIRSTEAAERDQRPWGLVGEAGSDATRFLALLKDPAVALQLRALPWQYVGGGIPKGMSTLGVLNEIVQTVRVIGETVARQAADPAPDRAALARLPEPRAAADPPEPSGRADGVPPADTARSPVDTAQPPVGTGRPRTAAEVDALADAVAARVLATLPGHAAGVSGSELAAALRAALAELVE</sequence>
<comment type="caution">
    <text evidence="2">The sequence shown here is derived from an EMBL/GenBank/DDBJ whole genome shotgun (WGS) entry which is preliminary data.</text>
</comment>
<dbReference type="SUPFAM" id="SSF51445">
    <property type="entry name" value="(Trans)glycosidases"/>
    <property type="match status" value="1"/>
</dbReference>
<accession>A0ABV2VL99</accession>
<reference evidence="2 3" key="1">
    <citation type="submission" date="2024-06" db="EMBL/GenBank/DDBJ databases">
        <title>The Natural Products Discovery Center: Release of the First 8490 Sequenced Strains for Exploring Actinobacteria Biosynthetic Diversity.</title>
        <authorList>
            <person name="Kalkreuter E."/>
            <person name="Kautsar S.A."/>
            <person name="Yang D."/>
            <person name="Bader C.D."/>
            <person name="Teijaro C.N."/>
            <person name="Fluegel L."/>
            <person name="Davis C.M."/>
            <person name="Simpson J.R."/>
            <person name="Lauterbach L."/>
            <person name="Steele A.D."/>
            <person name="Gui C."/>
            <person name="Meng S."/>
            <person name="Li G."/>
            <person name="Viehrig K."/>
            <person name="Ye F."/>
            <person name="Su P."/>
            <person name="Kiefer A.F."/>
            <person name="Nichols A."/>
            <person name="Cepeda A.J."/>
            <person name="Yan W."/>
            <person name="Fan B."/>
            <person name="Jiang Y."/>
            <person name="Adhikari A."/>
            <person name="Zheng C.-J."/>
            <person name="Schuster L."/>
            <person name="Cowan T.M."/>
            <person name="Smanski M.J."/>
            <person name="Chevrette M.G."/>
            <person name="De Carvalho L.P.S."/>
            <person name="Shen B."/>
        </authorList>
    </citation>
    <scope>NUCLEOTIDE SEQUENCE [LARGE SCALE GENOMIC DNA]</scope>
    <source>
        <strain evidence="2 3">NPDC006286</strain>
    </source>
</reference>
<evidence type="ECO:0000256" key="1">
    <source>
        <dbReference type="SAM" id="MobiDB-lite"/>
    </source>
</evidence>
<dbReference type="Proteomes" id="UP001550348">
    <property type="component" value="Unassembled WGS sequence"/>
</dbReference>
<gene>
    <name evidence="2" type="ORF">ABZ071_16900</name>
</gene>
<evidence type="ECO:0000313" key="2">
    <source>
        <dbReference type="EMBL" id="MEU0153568.1"/>
    </source>
</evidence>
<dbReference type="InterPro" id="IPR017853">
    <property type="entry name" value="GH"/>
</dbReference>
<organism evidence="2 3">
    <name type="scientific">Micromonospora fulviviridis</name>
    <dbReference type="NCBI Taxonomy" id="47860"/>
    <lineage>
        <taxon>Bacteria</taxon>
        <taxon>Bacillati</taxon>
        <taxon>Actinomycetota</taxon>
        <taxon>Actinomycetes</taxon>
        <taxon>Micromonosporales</taxon>
        <taxon>Micromonosporaceae</taxon>
        <taxon>Micromonospora</taxon>
    </lineage>
</organism>
<feature type="region of interest" description="Disordered" evidence="1">
    <location>
        <begin position="481"/>
        <end position="521"/>
    </location>
</feature>
<name>A0ABV2VL99_9ACTN</name>
<proteinExistence type="predicted"/>
<dbReference type="Gene3D" id="3.20.20.80">
    <property type="entry name" value="Glycosidases"/>
    <property type="match status" value="1"/>
</dbReference>
<dbReference type="RefSeq" id="WP_355665370.1">
    <property type="nucleotide sequence ID" value="NZ_JBEXRX010000044.1"/>
</dbReference>
<evidence type="ECO:0000313" key="3">
    <source>
        <dbReference type="Proteomes" id="UP001550348"/>
    </source>
</evidence>
<dbReference type="EMBL" id="JBEXRX010000044">
    <property type="protein sequence ID" value="MEU0153568.1"/>
    <property type="molecule type" value="Genomic_DNA"/>
</dbReference>
<keyword evidence="3" id="KW-1185">Reference proteome</keyword>
<protein>
    <submittedName>
        <fullName evidence="2">Uncharacterized protein</fullName>
    </submittedName>
</protein>